<keyword evidence="6" id="KW-0812">Transmembrane</keyword>
<dbReference type="PANTHER" id="PTHR42953">
    <property type="entry name" value="HIGH-AFFINITY ZINC UPTAKE SYSTEM PROTEIN ZNUA-RELATED"/>
    <property type="match status" value="1"/>
</dbReference>
<evidence type="ECO:0000313" key="8">
    <source>
        <dbReference type="Proteomes" id="UP000094714"/>
    </source>
</evidence>
<evidence type="ECO:0000256" key="5">
    <source>
        <dbReference type="SAM" id="Coils"/>
    </source>
</evidence>
<dbReference type="PATRIC" id="fig|1613.112.peg.1133"/>
<evidence type="ECO:0000256" key="6">
    <source>
        <dbReference type="SAM" id="Phobius"/>
    </source>
</evidence>
<dbReference type="InterPro" id="IPR050492">
    <property type="entry name" value="Bact_metal-bind_prot9"/>
</dbReference>
<evidence type="ECO:0000256" key="4">
    <source>
        <dbReference type="ARBA" id="ARBA00022729"/>
    </source>
</evidence>
<dbReference type="GO" id="GO:0030313">
    <property type="term" value="C:cell envelope"/>
    <property type="evidence" value="ECO:0007669"/>
    <property type="project" value="UniProtKB-SubCell"/>
</dbReference>
<sequence length="306" mass="34101">MEDFVMKRKYWGIGALVVVLAVIVGLMVTGWSPSKSHQKPIRVVTSLNFYGEVAKAVAGDHGTVTSFINSSAVELHEFQPTTKQAKQVAIANVAIENGLGYDAWMSKMVKADSKNKITLINVGEQVAKEKDGANEHVWYRPATMSALATTLAKQFSKLDPDHKADYEKNAKAYQAKLQKLDKVIAQAKQNVGDNRLVDVSEPVFDYALENLGYQINDQHFEKAVEDDSDPSPKDIQQIQDDITNHRIAFFVNNSQESGKTVENLVKLAKENNVPVLNVTESEPDGEDYVSWMTKQYQALLKIQRGE</sequence>
<dbReference type="PANTHER" id="PTHR42953:SF1">
    <property type="entry name" value="METAL-BINDING PROTEIN HI_0362-RELATED"/>
    <property type="match status" value="1"/>
</dbReference>
<protein>
    <submittedName>
        <fullName evidence="7">ABC superfamily ATP binding cassette transporter, binding protein</fullName>
    </submittedName>
</protein>
<dbReference type="InterPro" id="IPR006127">
    <property type="entry name" value="ZnuA-like"/>
</dbReference>
<reference evidence="7 8" key="1">
    <citation type="submission" date="2016-09" db="EMBL/GenBank/DDBJ databases">
        <title>Genome Sequence of the Lactobacillus fermentum strain NCC2970 (CNCM I-5068).</title>
        <authorList>
            <person name="Barretto C."/>
            <person name="Ngom-Bru C."/>
            <person name="Genevaz A."/>
            <person name="Fournier C."/>
            <person name="Moine D."/>
            <person name="Kassam M."/>
            <person name="Iltis A."/>
            <person name="Sagory-Zalkind P."/>
            <person name="Faucherand G."/>
            <person name="Descombes P."/>
            <person name="Duboux S."/>
        </authorList>
    </citation>
    <scope>NUCLEOTIDE SEQUENCE [LARGE SCALE GENOMIC DNA]</scope>
    <source>
        <strain evidence="7 8">NCC2970</strain>
    </source>
</reference>
<comment type="subcellular location">
    <subcellularLocation>
        <location evidence="1">Cell envelope</location>
    </subcellularLocation>
</comment>
<organism evidence="7 8">
    <name type="scientific">Limosilactobacillus fermentum</name>
    <name type="common">Lactobacillus fermentum</name>
    <dbReference type="NCBI Taxonomy" id="1613"/>
    <lineage>
        <taxon>Bacteria</taxon>
        <taxon>Bacillati</taxon>
        <taxon>Bacillota</taxon>
        <taxon>Bacilli</taxon>
        <taxon>Lactobacillales</taxon>
        <taxon>Lactobacillaceae</taxon>
        <taxon>Limosilactobacillus</taxon>
    </lineage>
</organism>
<dbReference type="EMBL" id="CP017151">
    <property type="protein sequence ID" value="AOR74531.1"/>
    <property type="molecule type" value="Genomic_DNA"/>
</dbReference>
<keyword evidence="6" id="KW-0472">Membrane</keyword>
<gene>
    <name evidence="7" type="ORF">LACFE_CDS1076</name>
</gene>
<dbReference type="GO" id="GO:0046872">
    <property type="term" value="F:metal ion binding"/>
    <property type="evidence" value="ECO:0007669"/>
    <property type="project" value="UniProtKB-KW"/>
</dbReference>
<evidence type="ECO:0000256" key="2">
    <source>
        <dbReference type="ARBA" id="ARBA00022448"/>
    </source>
</evidence>
<proteinExistence type="predicted"/>
<dbReference type="AlphaFoldDB" id="A0A1D7ZXH1"/>
<keyword evidence="4" id="KW-0732">Signal</keyword>
<feature type="coiled-coil region" evidence="5">
    <location>
        <begin position="163"/>
        <end position="190"/>
    </location>
</feature>
<evidence type="ECO:0000256" key="3">
    <source>
        <dbReference type="ARBA" id="ARBA00022723"/>
    </source>
</evidence>
<keyword evidence="6" id="KW-1133">Transmembrane helix</keyword>
<feature type="transmembrane region" description="Helical" evidence="6">
    <location>
        <begin position="12"/>
        <end position="32"/>
    </location>
</feature>
<keyword evidence="5" id="KW-0175">Coiled coil</keyword>
<accession>A0A1D7ZXH1</accession>
<keyword evidence="2" id="KW-0813">Transport</keyword>
<dbReference type="SUPFAM" id="SSF53807">
    <property type="entry name" value="Helical backbone' metal receptor"/>
    <property type="match status" value="1"/>
</dbReference>
<name>A0A1D7ZXH1_LIMFE</name>
<dbReference type="GO" id="GO:0030001">
    <property type="term" value="P:metal ion transport"/>
    <property type="evidence" value="ECO:0007669"/>
    <property type="project" value="InterPro"/>
</dbReference>
<dbReference type="Pfam" id="PF01297">
    <property type="entry name" value="ZnuA"/>
    <property type="match status" value="1"/>
</dbReference>
<dbReference type="Gene3D" id="3.40.50.1980">
    <property type="entry name" value="Nitrogenase molybdenum iron protein domain"/>
    <property type="match status" value="2"/>
</dbReference>
<evidence type="ECO:0000313" key="7">
    <source>
        <dbReference type="EMBL" id="AOR74531.1"/>
    </source>
</evidence>
<dbReference type="Proteomes" id="UP000094714">
    <property type="component" value="Chromosome"/>
</dbReference>
<evidence type="ECO:0000256" key="1">
    <source>
        <dbReference type="ARBA" id="ARBA00004196"/>
    </source>
</evidence>
<keyword evidence="3" id="KW-0479">Metal-binding</keyword>